<feature type="domain" description="Secretion system C-terminal sorting" evidence="1">
    <location>
        <begin position="457"/>
        <end position="529"/>
    </location>
</feature>
<dbReference type="RefSeq" id="WP_073171577.1">
    <property type="nucleotide sequence ID" value="NZ_FQZE01000026.1"/>
</dbReference>
<dbReference type="Pfam" id="PF08757">
    <property type="entry name" value="CotH"/>
    <property type="match status" value="1"/>
</dbReference>
<dbReference type="Pfam" id="PF18962">
    <property type="entry name" value="Por_Secre_tail"/>
    <property type="match status" value="1"/>
</dbReference>
<dbReference type="InterPro" id="IPR026444">
    <property type="entry name" value="Secre_tail"/>
</dbReference>
<gene>
    <name evidence="2" type="ORF">SAMN05444280_12669</name>
</gene>
<accession>A0A1M6LEC9</accession>
<reference evidence="2 3" key="1">
    <citation type="submission" date="2016-11" db="EMBL/GenBank/DDBJ databases">
        <authorList>
            <person name="Jaros S."/>
            <person name="Januszkiewicz K."/>
            <person name="Wedrychowicz H."/>
        </authorList>
    </citation>
    <scope>NUCLEOTIDE SEQUENCE [LARGE SCALE GENOMIC DNA]</scope>
    <source>
        <strain evidence="2 3">DSM 27063</strain>
    </source>
</reference>
<dbReference type="EMBL" id="FQZE01000026">
    <property type="protein sequence ID" value="SHJ69560.1"/>
    <property type="molecule type" value="Genomic_DNA"/>
</dbReference>
<dbReference type="PANTHER" id="PTHR40050">
    <property type="entry name" value="INNER SPORE COAT PROTEIN H"/>
    <property type="match status" value="1"/>
</dbReference>
<proteinExistence type="predicted"/>
<evidence type="ECO:0000313" key="2">
    <source>
        <dbReference type="EMBL" id="SHJ69560.1"/>
    </source>
</evidence>
<dbReference type="NCBIfam" id="TIGR04183">
    <property type="entry name" value="Por_Secre_tail"/>
    <property type="match status" value="1"/>
</dbReference>
<dbReference type="OrthoDB" id="9803752at2"/>
<dbReference type="Proteomes" id="UP000184050">
    <property type="component" value="Unassembled WGS sequence"/>
</dbReference>
<dbReference type="InterPro" id="IPR014867">
    <property type="entry name" value="Spore_coat_CotH_CotH2/3/7"/>
</dbReference>
<dbReference type="STRING" id="1168035.SAMN05444280_12669"/>
<sequence length="535" mass="61602">MALKRILVFIIVLLAGGPILAQNQSFSSKLPLVFIDTNGRHIPDEPKILVDMGIIWNGEGEDNYTSGDFNHYYGKVGIEIRGSSSQMFPKKSYGFETRNQLGEDIDFPILGLPEEEDWILYAPYSDKSLIRNVLTFSLAKPLGHYTSRCRFVELFLNNEYQGIYVLMEKIKREDTRVDIATLNPDETEGEDLTGGYIVKIDKTTGSGGDGWYSKYKNANGNATFYQYEVPDDEEIVQAQKNYIQDYINGFEDAVYYKKYEGEGSYRDYINVNSFIDFILISELTKNIDSYRLSTFLYKDKGGKLNAGPIWDFNLAYGNADYLDGWNTYGFQIQAKMEDDHWGNPFWWPALWGDRVFVNQMKCRWEELRKDAWTNQRIFEVADSLVQAMGSADDRNFNRWPVLGQYVWPNYYVGTSHQDEVNWLKNWLEDRLWWLDANLPGQCGEDVPEIVDEFAASVYPSPFNAELKLEVASDVNITLTLKLFNANGSLVESIPFSVVMGEQEFSMNTEHLPNGLYIYTLKKHNVVIQKGKLVKY</sequence>
<organism evidence="2 3">
    <name type="scientific">Tangfeifania diversioriginum</name>
    <dbReference type="NCBI Taxonomy" id="1168035"/>
    <lineage>
        <taxon>Bacteria</taxon>
        <taxon>Pseudomonadati</taxon>
        <taxon>Bacteroidota</taxon>
        <taxon>Bacteroidia</taxon>
        <taxon>Marinilabiliales</taxon>
        <taxon>Prolixibacteraceae</taxon>
        <taxon>Tangfeifania</taxon>
    </lineage>
</organism>
<keyword evidence="3" id="KW-1185">Reference proteome</keyword>
<evidence type="ECO:0000313" key="3">
    <source>
        <dbReference type="Proteomes" id="UP000184050"/>
    </source>
</evidence>
<evidence type="ECO:0000259" key="1">
    <source>
        <dbReference type="Pfam" id="PF18962"/>
    </source>
</evidence>
<dbReference type="PANTHER" id="PTHR40050:SF1">
    <property type="entry name" value="INNER SPORE COAT PROTEIN H"/>
    <property type="match status" value="1"/>
</dbReference>
<protein>
    <submittedName>
        <fullName evidence="2">Por secretion system C-terminal sorting domain-containing protein</fullName>
    </submittedName>
</protein>
<name>A0A1M6LEC9_9BACT</name>
<dbReference type="AlphaFoldDB" id="A0A1M6LEC9"/>